<evidence type="ECO:0000256" key="1">
    <source>
        <dbReference type="ARBA" id="ARBA00022679"/>
    </source>
</evidence>
<dbReference type="InterPro" id="IPR008278">
    <property type="entry name" value="4-PPantetheinyl_Trfase_dom"/>
</dbReference>
<dbReference type="RefSeq" id="WP_380620205.1">
    <property type="nucleotide sequence ID" value="NZ_JBHSDK010000013.1"/>
</dbReference>
<dbReference type="EMBL" id="JBHSDK010000013">
    <property type="protein sequence ID" value="MFC4335411.1"/>
    <property type="molecule type" value="Genomic_DNA"/>
</dbReference>
<keyword evidence="4" id="KW-1185">Reference proteome</keyword>
<proteinExistence type="predicted"/>
<protein>
    <submittedName>
        <fullName evidence="3">4'-phosphopantetheinyl transferase superfamily protein</fullName>
    </submittedName>
</protein>
<accession>A0ABV8TYF8</accession>
<evidence type="ECO:0000313" key="3">
    <source>
        <dbReference type="EMBL" id="MFC4335411.1"/>
    </source>
</evidence>
<evidence type="ECO:0000313" key="4">
    <source>
        <dbReference type="Proteomes" id="UP001595823"/>
    </source>
</evidence>
<reference evidence="4" key="1">
    <citation type="journal article" date="2019" name="Int. J. Syst. Evol. Microbiol.">
        <title>The Global Catalogue of Microorganisms (GCM) 10K type strain sequencing project: providing services to taxonomists for standard genome sequencing and annotation.</title>
        <authorList>
            <consortium name="The Broad Institute Genomics Platform"/>
            <consortium name="The Broad Institute Genome Sequencing Center for Infectious Disease"/>
            <person name="Wu L."/>
            <person name="Ma J."/>
        </authorList>
    </citation>
    <scope>NUCLEOTIDE SEQUENCE [LARGE SCALE GENOMIC DNA]</scope>
    <source>
        <strain evidence="4">IBRC-M 10908</strain>
    </source>
</reference>
<dbReference type="Proteomes" id="UP001595823">
    <property type="component" value="Unassembled WGS sequence"/>
</dbReference>
<sequence length="125" mass="13964">MAHADRLAVVTVCEVRVGVDCERRIPATAFGDLNWALTEVEAEEVRTGSEEILTEIWTAKESAGKAAGVGLATAPRRIRTRALHPRPAPEISFRKSEIDRMEFATRGWWLDDHHISVSWSVRDLG</sequence>
<dbReference type="InterPro" id="IPR037143">
    <property type="entry name" value="4-PPantetheinyl_Trfase_dom_sf"/>
</dbReference>
<gene>
    <name evidence="3" type="ORF">ACFPET_09395</name>
</gene>
<dbReference type="SUPFAM" id="SSF56214">
    <property type="entry name" value="4'-phosphopantetheinyl transferase"/>
    <property type="match status" value="1"/>
</dbReference>
<evidence type="ECO:0000259" key="2">
    <source>
        <dbReference type="Pfam" id="PF01648"/>
    </source>
</evidence>
<name>A0ABV8TYF8_9ACTN</name>
<dbReference type="GO" id="GO:0016740">
    <property type="term" value="F:transferase activity"/>
    <property type="evidence" value="ECO:0007669"/>
    <property type="project" value="UniProtKB-KW"/>
</dbReference>
<feature type="domain" description="4'-phosphopantetheinyl transferase" evidence="2">
    <location>
        <begin position="16"/>
        <end position="99"/>
    </location>
</feature>
<dbReference type="Gene3D" id="3.90.470.20">
    <property type="entry name" value="4'-phosphopantetheinyl transferase domain"/>
    <property type="match status" value="1"/>
</dbReference>
<keyword evidence="1 3" id="KW-0808">Transferase</keyword>
<comment type="caution">
    <text evidence="3">The sequence shown here is derived from an EMBL/GenBank/DDBJ whole genome shotgun (WGS) entry which is preliminary data.</text>
</comment>
<dbReference type="Pfam" id="PF01648">
    <property type="entry name" value="ACPS"/>
    <property type="match status" value="1"/>
</dbReference>
<organism evidence="3 4">
    <name type="scientific">Salininema proteolyticum</name>
    <dbReference type="NCBI Taxonomy" id="1607685"/>
    <lineage>
        <taxon>Bacteria</taxon>
        <taxon>Bacillati</taxon>
        <taxon>Actinomycetota</taxon>
        <taxon>Actinomycetes</taxon>
        <taxon>Glycomycetales</taxon>
        <taxon>Glycomycetaceae</taxon>
        <taxon>Salininema</taxon>
    </lineage>
</organism>